<comment type="similarity">
    <text evidence="1">Belongs to the NADH:flavin oxidoreductase/NADH oxidase family.</text>
</comment>
<proteinExistence type="inferred from homology"/>
<dbReference type="Proteomes" id="UP000639643">
    <property type="component" value="Unassembled WGS sequence"/>
</dbReference>
<dbReference type="PANTHER" id="PTHR43656">
    <property type="entry name" value="BINDING OXIDOREDUCTASE, PUTATIVE (AFU_ORTHOLOGUE AFUA_2G08260)-RELATED"/>
    <property type="match status" value="1"/>
</dbReference>
<keyword evidence="2" id="KW-0285">Flavoprotein</keyword>
<evidence type="ECO:0000313" key="6">
    <source>
        <dbReference type="Proteomes" id="UP000639643"/>
    </source>
</evidence>
<evidence type="ECO:0000256" key="1">
    <source>
        <dbReference type="ARBA" id="ARBA00005979"/>
    </source>
</evidence>
<dbReference type="SUPFAM" id="SSF51395">
    <property type="entry name" value="FMN-linked oxidoreductases"/>
    <property type="match status" value="1"/>
</dbReference>
<evidence type="ECO:0000256" key="3">
    <source>
        <dbReference type="ARBA" id="ARBA00022643"/>
    </source>
</evidence>
<comment type="caution">
    <text evidence="5">The sequence shown here is derived from an EMBL/GenBank/DDBJ whole genome shotgun (WGS) entry which is preliminary data.</text>
</comment>
<keyword evidence="4" id="KW-0560">Oxidoreductase</keyword>
<dbReference type="InterPro" id="IPR051799">
    <property type="entry name" value="NADH_flavin_oxidoreductase"/>
</dbReference>
<dbReference type="GO" id="GO:0016491">
    <property type="term" value="F:oxidoreductase activity"/>
    <property type="evidence" value="ECO:0007669"/>
    <property type="project" value="UniProtKB-KW"/>
</dbReference>
<organism evidence="5 6">
    <name type="scientific">Colletotrichum musicola</name>
    <dbReference type="NCBI Taxonomy" id="2175873"/>
    <lineage>
        <taxon>Eukaryota</taxon>
        <taxon>Fungi</taxon>
        <taxon>Dikarya</taxon>
        <taxon>Ascomycota</taxon>
        <taxon>Pezizomycotina</taxon>
        <taxon>Sordariomycetes</taxon>
        <taxon>Hypocreomycetidae</taxon>
        <taxon>Glomerellales</taxon>
        <taxon>Glomerellaceae</taxon>
        <taxon>Colletotrichum</taxon>
        <taxon>Colletotrichum orchidearum species complex</taxon>
    </lineage>
</organism>
<keyword evidence="3" id="KW-0288">FMN</keyword>
<evidence type="ECO:0000313" key="5">
    <source>
        <dbReference type="EMBL" id="KAF6800140.1"/>
    </source>
</evidence>
<accession>A0A8H6IVM1</accession>
<dbReference type="Gene3D" id="3.20.20.70">
    <property type="entry name" value="Aldolase class I"/>
    <property type="match status" value="1"/>
</dbReference>
<keyword evidence="6" id="KW-1185">Reference proteome</keyword>
<dbReference type="PANTHER" id="PTHR43656:SF5">
    <property type="entry name" value="NADH:FLAVIN OXIDOREDUCTASE_NADH OXIDASE N-TERMINAL DOMAIN-CONTAINING PROTEIN"/>
    <property type="match status" value="1"/>
</dbReference>
<protein>
    <submittedName>
        <fullName evidence="5">NADH:flavin oxidoreductase/NADH oxidase</fullName>
    </submittedName>
</protein>
<evidence type="ECO:0000256" key="4">
    <source>
        <dbReference type="ARBA" id="ARBA00023002"/>
    </source>
</evidence>
<reference evidence="5" key="1">
    <citation type="journal article" date="2020" name="Phytopathology">
        <title>Genome Sequence Resources of Colletotrichum truncatum, C. plurivorum, C. musicola, and C. sojae: Four Species Pathogenic to Soybean (Glycine max).</title>
        <authorList>
            <person name="Rogerio F."/>
            <person name="Boufleur T.R."/>
            <person name="Ciampi-Guillardi M."/>
            <person name="Sukno S.A."/>
            <person name="Thon M.R."/>
            <person name="Massola Junior N.S."/>
            <person name="Baroncelli R."/>
        </authorList>
    </citation>
    <scope>NUCLEOTIDE SEQUENCE</scope>
    <source>
        <strain evidence="5">LFN0074</strain>
    </source>
</reference>
<name>A0A8H6IVM1_9PEZI</name>
<dbReference type="EMBL" id="WIGM01001357">
    <property type="protein sequence ID" value="KAF6800140.1"/>
    <property type="molecule type" value="Genomic_DNA"/>
</dbReference>
<gene>
    <name evidence="5" type="ORF">CMUS01_15594</name>
</gene>
<sequence length="178" mass="19807">MSYIQPDPVCASDVRLQAQFGAMKFNRLHVASAEDIRRVIQKLLSLMTNERDDAYGNSARDRSRLLLKIAEGIRARTGPGFVMGIEIFSVECQEHGFTIDEAAYASYSRRRTFFLEFAEEIVPHVKQVKTLVTGGLRSVGDVVGVLHSGLDNPACAESRLPKDIFGDFDNRSIVTRGL</sequence>
<dbReference type="AlphaFoldDB" id="A0A8H6IVM1"/>
<dbReference type="InterPro" id="IPR013785">
    <property type="entry name" value="Aldolase_TIM"/>
</dbReference>
<evidence type="ECO:0000256" key="2">
    <source>
        <dbReference type="ARBA" id="ARBA00022630"/>
    </source>
</evidence>